<dbReference type="GO" id="GO:0015929">
    <property type="term" value="F:hexosaminidase activity"/>
    <property type="evidence" value="ECO:0007669"/>
    <property type="project" value="UniProtKB-ARBA"/>
</dbReference>
<dbReference type="PANTHER" id="PTHR13170">
    <property type="entry name" value="O-GLCNACASE"/>
    <property type="match status" value="1"/>
</dbReference>
<gene>
    <name evidence="6" type="ORF">EQP59_01290</name>
</gene>
<dbReference type="OrthoDB" id="9760892at2"/>
<name>A0A410JPK6_ORNRH</name>
<dbReference type="InterPro" id="IPR029018">
    <property type="entry name" value="Hex-like_dom2"/>
</dbReference>
<accession>A0A410JPK6</accession>
<dbReference type="NCBIfam" id="NF041654">
    <property type="entry name" value="GlcNAcase"/>
    <property type="match status" value="1"/>
</dbReference>
<dbReference type="Gene3D" id="3.30.379.10">
    <property type="entry name" value="Chitobiase/beta-hexosaminidase domain 2-like"/>
    <property type="match status" value="1"/>
</dbReference>
<dbReference type="InterPro" id="IPR008979">
    <property type="entry name" value="Galactose-bd-like_sf"/>
</dbReference>
<dbReference type="InterPro" id="IPR051822">
    <property type="entry name" value="Glycosyl_Hydrolase_84"/>
</dbReference>
<protein>
    <submittedName>
        <fullName evidence="6">O-GlcNAcase</fullName>
    </submittedName>
</protein>
<dbReference type="Proteomes" id="UP000287701">
    <property type="component" value="Chromosome"/>
</dbReference>
<evidence type="ECO:0000256" key="1">
    <source>
        <dbReference type="ARBA" id="ARBA00022801"/>
    </source>
</evidence>
<evidence type="ECO:0000259" key="5">
    <source>
        <dbReference type="PROSITE" id="PS52009"/>
    </source>
</evidence>
<dbReference type="Pfam" id="PF21809">
    <property type="entry name" value="Glyco_hydro_84_hel"/>
    <property type="match status" value="1"/>
</dbReference>
<dbReference type="Pfam" id="PF07555">
    <property type="entry name" value="NAGidase"/>
    <property type="match status" value="1"/>
</dbReference>
<evidence type="ECO:0000256" key="4">
    <source>
        <dbReference type="SAM" id="SignalP"/>
    </source>
</evidence>
<feature type="active site" description="Proton donor" evidence="3">
    <location>
        <position position="250"/>
    </location>
</feature>
<dbReference type="SUPFAM" id="SSF55545">
    <property type="entry name" value="beta-N-acetylhexosaminidase-like domain"/>
    <property type="match status" value="1"/>
</dbReference>
<keyword evidence="2 3" id="KW-0326">Glycosidase</keyword>
<dbReference type="AlphaFoldDB" id="A0A410JPK6"/>
<dbReference type="InterPro" id="IPR048162">
    <property type="entry name" value="O-GlcNAcase_BT_4395-like"/>
</dbReference>
<keyword evidence="1 3" id="KW-0378">Hydrolase</keyword>
<dbReference type="GO" id="GO:1901135">
    <property type="term" value="P:carbohydrate derivative metabolic process"/>
    <property type="evidence" value="ECO:0007669"/>
    <property type="project" value="UniProtKB-ARBA"/>
</dbReference>
<feature type="chain" id="PRO_5019427834" evidence="4">
    <location>
        <begin position="19"/>
        <end position="721"/>
    </location>
</feature>
<dbReference type="InterPro" id="IPR017853">
    <property type="entry name" value="GH"/>
</dbReference>
<dbReference type="RefSeq" id="WP_128500594.1">
    <property type="nucleotide sequence ID" value="NZ_CP035107.1"/>
</dbReference>
<dbReference type="PROSITE" id="PS52009">
    <property type="entry name" value="GH84"/>
    <property type="match status" value="1"/>
</dbReference>
<dbReference type="InterPro" id="IPR049478">
    <property type="entry name" value="BT_4395-like_hel"/>
</dbReference>
<comment type="similarity">
    <text evidence="3">Belongs to the glycosyl hydrolase 84 family.</text>
</comment>
<keyword evidence="4" id="KW-0732">Signal</keyword>
<evidence type="ECO:0000256" key="3">
    <source>
        <dbReference type="PROSITE-ProRule" id="PRU01353"/>
    </source>
</evidence>
<dbReference type="InterPro" id="IPR015882">
    <property type="entry name" value="HEX_bac_N"/>
</dbReference>
<dbReference type="InterPro" id="IPR013780">
    <property type="entry name" value="Glyco_hydro_b"/>
</dbReference>
<dbReference type="SUPFAM" id="SSF51445">
    <property type="entry name" value="(Trans)glycosidases"/>
    <property type="match status" value="1"/>
</dbReference>
<dbReference type="Pfam" id="PF18344">
    <property type="entry name" value="CBM32"/>
    <property type="match status" value="1"/>
</dbReference>
<dbReference type="SUPFAM" id="SSF49785">
    <property type="entry name" value="Galactose-binding domain-like"/>
    <property type="match status" value="1"/>
</dbReference>
<dbReference type="Gene3D" id="2.60.40.1180">
    <property type="entry name" value="Golgi alpha-mannosidase II"/>
    <property type="match status" value="1"/>
</dbReference>
<dbReference type="GO" id="GO:0005975">
    <property type="term" value="P:carbohydrate metabolic process"/>
    <property type="evidence" value="ECO:0007669"/>
    <property type="project" value="UniProtKB-ARBA"/>
</dbReference>
<sequence>MKLKIFNLLILAFSLTFAQQIQPTPQKENFNGKSIATPQRFAYKVSGRVPESIAHFIKQNENTGSKAFKVELNKKSKIKNLPNKAEAYYLKIDKNKASIEARDWRGLYYGLQTFRQLAKHQNLPLGEIIDYPNVEFRGVVEGFYGTPWSFEDRMRQLSFYGENKMNTYIYGPKDDAYHSSPNWRKPYPPEEAQKIKALVQQAHLNEVDFYWAIHPGKDIKWNEEDRDNLIKKFEAMYDLGVRAFAVFFDDISGEGTKADKQAELLNYIDDNFVKVKKDVRPLIMCPTEYNKSWSNIKRGYLPTLGKNLNKDIHIMWTGDRVIGDVSKKSLEWINQHIQRKAFFWWNFPVSDYVRDHLLLGPAYGLDTRVESMLSGMVTNPMERAEASKVAIYSVADYAWNVPKYDSLKAWERGIKNVFPTDYEAYQFFSENNADLGRNGHGYRRDESWNYKKLAQKITQEIEQNNLSPATYQEAKTFFNKMIQSAGILLASQDNPYLIEEIKPWLLQFGLQGQLGLNILAMQQALQVGDKQAFLTNYYSAQNDKTSMFYIDHAENQNPYHPGAKTATLVIQPMLDNAMVNLAKKYNQKYNANLAIQANYNPHQSDTNIEQLKNQPLLLNNRTLHYSPALEVVKIKPQGYIGVKLNEPLRVERISLDFGIKNFDWGQVQYSENGEVWSPINGNFKANTWTATLNKKAKYIRFINTSASEQEMYFKRFELIVK</sequence>
<dbReference type="SUPFAM" id="SSF140657">
    <property type="entry name" value="Hyaluronidase post-catalytic domain-like"/>
    <property type="match status" value="1"/>
</dbReference>
<reference evidence="6 7" key="1">
    <citation type="submission" date="2019-01" db="EMBL/GenBank/DDBJ databases">
        <title>Whole Genome of Ornithobacterium rhinotracheale FARPER-174b.</title>
        <authorList>
            <person name="Tataje-Lavanda L.A."/>
            <person name="Montalvan A."/>
            <person name="Montesinos R."/>
            <person name="Zimic M."/>
            <person name="Fernandez-Sanchez M."/>
            <person name="Fernandez-Diaz M."/>
        </authorList>
    </citation>
    <scope>NUCLEOTIDE SEQUENCE [LARGE SCALE GENOMIC DNA]</scope>
    <source>
        <strain evidence="6 7">FARPER-174b</strain>
    </source>
</reference>
<dbReference type="Pfam" id="PF02838">
    <property type="entry name" value="Glyco_hydro_20b"/>
    <property type="match status" value="1"/>
</dbReference>
<evidence type="ECO:0000313" key="6">
    <source>
        <dbReference type="EMBL" id="QAR30087.1"/>
    </source>
</evidence>
<proteinExistence type="inferred from homology"/>
<evidence type="ECO:0000256" key="2">
    <source>
        <dbReference type="ARBA" id="ARBA00023295"/>
    </source>
</evidence>
<evidence type="ECO:0000313" key="7">
    <source>
        <dbReference type="Proteomes" id="UP000287701"/>
    </source>
</evidence>
<dbReference type="EMBL" id="CP035107">
    <property type="protein sequence ID" value="QAR30087.1"/>
    <property type="molecule type" value="Genomic_DNA"/>
</dbReference>
<dbReference type="Gene3D" id="3.20.20.80">
    <property type="entry name" value="Glycosidases"/>
    <property type="match status" value="1"/>
</dbReference>
<dbReference type="InterPro" id="IPR011496">
    <property type="entry name" value="O-GlcNAcase_cat"/>
</dbReference>
<dbReference type="PANTHER" id="PTHR13170:SF16">
    <property type="entry name" value="PROTEIN O-GLCNACASE"/>
    <property type="match status" value="1"/>
</dbReference>
<organism evidence="6 7">
    <name type="scientific">Ornithobacterium rhinotracheale</name>
    <dbReference type="NCBI Taxonomy" id="28251"/>
    <lineage>
        <taxon>Bacteria</taxon>
        <taxon>Pseudomonadati</taxon>
        <taxon>Bacteroidota</taxon>
        <taxon>Flavobacteriia</taxon>
        <taxon>Flavobacteriales</taxon>
        <taxon>Weeksellaceae</taxon>
        <taxon>Ornithobacterium</taxon>
    </lineage>
</organism>
<feature type="domain" description="GH84" evidence="5">
    <location>
        <begin position="135"/>
        <end position="402"/>
    </location>
</feature>
<feature type="signal peptide" evidence="4">
    <location>
        <begin position="1"/>
        <end position="18"/>
    </location>
</feature>
<dbReference type="Gene3D" id="1.20.58.460">
    <property type="entry name" value="Hyaluronidase post-catalytic domain-like"/>
    <property type="match status" value="1"/>
</dbReference>